<dbReference type="Gene3D" id="3.90.1150.10">
    <property type="entry name" value="Aspartate Aminotransferase, domain 1"/>
    <property type="match status" value="1"/>
</dbReference>
<accession>A0A382TZ65</accession>
<organism evidence="1">
    <name type="scientific">marine metagenome</name>
    <dbReference type="NCBI Taxonomy" id="408172"/>
    <lineage>
        <taxon>unclassified sequences</taxon>
        <taxon>metagenomes</taxon>
        <taxon>ecological metagenomes</taxon>
    </lineage>
</organism>
<proteinExistence type="predicted"/>
<dbReference type="InterPro" id="IPR015422">
    <property type="entry name" value="PyrdxlP-dep_Trfase_small"/>
</dbReference>
<evidence type="ECO:0000313" key="1">
    <source>
        <dbReference type="EMBL" id="SVD27022.1"/>
    </source>
</evidence>
<dbReference type="AlphaFoldDB" id="A0A382TZ65"/>
<gene>
    <name evidence="1" type="ORF">METZ01_LOCUS379876</name>
</gene>
<feature type="non-terminal residue" evidence="1">
    <location>
        <position position="1"/>
    </location>
</feature>
<name>A0A382TZ65_9ZZZZ</name>
<dbReference type="EMBL" id="UINC01140083">
    <property type="protein sequence ID" value="SVD27022.1"/>
    <property type="molecule type" value="Genomic_DNA"/>
</dbReference>
<protein>
    <submittedName>
        <fullName evidence="1">Uncharacterized protein</fullName>
    </submittedName>
</protein>
<sequence>RYSEFISRRAELCAQYTSAAHDLGFSIGSDLRSNMLFRFTLRIKAGFGAVEEQFSRQGVTIRRGVDELLHRLVGLDDVVFPHASHLYQQTVSVPFYPGLSQKEAAQVKDSFASLKNVDRD</sequence>
<reference evidence="1" key="1">
    <citation type="submission" date="2018-05" db="EMBL/GenBank/DDBJ databases">
        <authorList>
            <person name="Lanie J.A."/>
            <person name="Ng W.-L."/>
            <person name="Kazmierczak K.M."/>
            <person name="Andrzejewski T.M."/>
            <person name="Davidsen T.M."/>
            <person name="Wayne K.J."/>
            <person name="Tettelin H."/>
            <person name="Glass J.I."/>
            <person name="Rusch D."/>
            <person name="Podicherti R."/>
            <person name="Tsui H.-C.T."/>
            <person name="Winkler M.E."/>
        </authorList>
    </citation>
    <scope>NUCLEOTIDE SEQUENCE</scope>
</reference>